<feature type="non-terminal residue" evidence="2">
    <location>
        <position position="1"/>
    </location>
</feature>
<name>A0A0S3R5P1_PHAAN</name>
<dbReference type="Proteomes" id="UP000291084">
    <property type="component" value="Chromosome 1"/>
</dbReference>
<proteinExistence type="predicted"/>
<accession>A0A0S3R5P1</accession>
<reference evidence="2 3" key="1">
    <citation type="journal article" date="2015" name="Sci. Rep.">
        <title>The power of single molecule real-time sequencing technology in the de novo assembly of a eukaryotic genome.</title>
        <authorList>
            <person name="Sakai H."/>
            <person name="Naito K."/>
            <person name="Ogiso-Tanaka E."/>
            <person name="Takahashi Y."/>
            <person name="Iseki K."/>
            <person name="Muto C."/>
            <person name="Satou K."/>
            <person name="Teruya K."/>
            <person name="Shiroma A."/>
            <person name="Shimoji M."/>
            <person name="Hirano T."/>
            <person name="Itoh T."/>
            <person name="Kaga A."/>
            <person name="Tomooka N."/>
        </authorList>
    </citation>
    <scope>NUCLEOTIDE SEQUENCE [LARGE SCALE GENOMIC DNA]</scope>
    <source>
        <strain evidence="3">cv. Shumari</strain>
    </source>
</reference>
<protein>
    <submittedName>
        <fullName evidence="2">Uncharacterized protein</fullName>
    </submittedName>
</protein>
<sequence>SSLPPFRVCCSRPNVDMPHPLMPGWLSSSSAHTEKRSHHTKAKHTPHNKGQMKHHQSTTNEPPPQHHRTNTTPLSKHKHKMEKKKL</sequence>
<organism evidence="2 3">
    <name type="scientific">Vigna angularis var. angularis</name>
    <dbReference type="NCBI Taxonomy" id="157739"/>
    <lineage>
        <taxon>Eukaryota</taxon>
        <taxon>Viridiplantae</taxon>
        <taxon>Streptophyta</taxon>
        <taxon>Embryophyta</taxon>
        <taxon>Tracheophyta</taxon>
        <taxon>Spermatophyta</taxon>
        <taxon>Magnoliopsida</taxon>
        <taxon>eudicotyledons</taxon>
        <taxon>Gunneridae</taxon>
        <taxon>Pentapetalae</taxon>
        <taxon>rosids</taxon>
        <taxon>fabids</taxon>
        <taxon>Fabales</taxon>
        <taxon>Fabaceae</taxon>
        <taxon>Papilionoideae</taxon>
        <taxon>50 kb inversion clade</taxon>
        <taxon>NPAAA clade</taxon>
        <taxon>indigoferoid/millettioid clade</taxon>
        <taxon>Phaseoleae</taxon>
        <taxon>Vigna</taxon>
    </lineage>
</organism>
<keyword evidence="3" id="KW-1185">Reference proteome</keyword>
<feature type="compositionally biased region" description="Basic residues" evidence="1">
    <location>
        <begin position="65"/>
        <end position="86"/>
    </location>
</feature>
<gene>
    <name evidence="2" type="primary">Vigan.01G392500</name>
    <name evidence="2" type="ORF">VIGAN_01392500</name>
</gene>
<evidence type="ECO:0000256" key="1">
    <source>
        <dbReference type="SAM" id="MobiDB-lite"/>
    </source>
</evidence>
<feature type="compositionally biased region" description="Basic residues" evidence="1">
    <location>
        <begin position="35"/>
        <end position="56"/>
    </location>
</feature>
<dbReference type="EMBL" id="AP015034">
    <property type="protein sequence ID" value="BAT75979.1"/>
    <property type="molecule type" value="Genomic_DNA"/>
</dbReference>
<evidence type="ECO:0000313" key="3">
    <source>
        <dbReference type="Proteomes" id="UP000291084"/>
    </source>
</evidence>
<dbReference type="AlphaFoldDB" id="A0A0S3R5P1"/>
<feature type="region of interest" description="Disordered" evidence="1">
    <location>
        <begin position="1"/>
        <end position="86"/>
    </location>
</feature>
<evidence type="ECO:0000313" key="2">
    <source>
        <dbReference type="EMBL" id="BAT75979.1"/>
    </source>
</evidence>